<dbReference type="EMBL" id="CP131059">
    <property type="protein sequence ID" value="WNY22939.1"/>
    <property type="molecule type" value="Genomic_DNA"/>
</dbReference>
<keyword evidence="4" id="KW-1133">Transmembrane helix</keyword>
<keyword evidence="3" id="KW-0732">Signal</keyword>
<sequence length="1623" mass="176771">MKYSIFYKRISVPSIIVLILLLLMVAPVAATDISADWSDNSGVSTTKILQPTNSSSLIYKITSTSTANIELELTIENANNSNYGVGFNLTYPTEYVGTEDNYFAEVLSHSYNYDSGTNKGTLKMVLEPNASVFDLNIVVTADAKKVYHNETAEINAKITQAGSTKTADAATVKARIPSITSSGSYILNNPSRLATGADEVDIGLYYGPNISALSVAGFRIYADSITFNFSNITVYADGFTGNLSEWKTNNGGTDILTFEEFLNGTYIITVDSDNYTVTFTPKSGQFTLAGAFYLPLKIKTDSNFTDTPANTTAPSISFTNVMLTAENMTFNGRGPVITSFKSGTSTDGSTYGWGTGGSKFTAVKSGDDHLSVKLNAPTGANGDMNRNIINADAGIFEYQNLFKAQITNSVRNGSDETIDFEIPTGLKVTHIRVPSYSNEQTKYTAVSIWDRANNTFVSLAPAVTTNLTQYGYGDGENITLKIENVLRMYPSPSAASTESASHMITFIGQITDTNTTPVSFTFNASRNGSALDNISAGLTITVRDSYIVMPYHAYGNGILTDSKTSYAGTPSLVQRGDTFYMFTSYSASSYPYNSVLRFNPMNVGGTTAVSNPVIYFNIPNGLVVTGDPEVTYSNGTVKTYNSYSGTPLTFTTKTYENEGIYGSEGGYVVEVKYNVDNSNTGTFWARDANIRLPVTVADDYEGTGFTFEPYSILVSTWDPNAYDVYMSGSGGRVYKLSDVFSSSNLSTIASSVTHSTYPQYIYQSFVEVASDASVSASTSVKMSTGYVSYKSGTTTTYPELHAGSQNEEFKISFKNKLSSLTDDAVVYFVLPSNDEWAPKLLSPNLGDTDLNISLSGDLDRGNITVYYTTEALGNENSLTDMGGLTTWVEITSVNLQSIIWDDVTAIRCDVINAPGDSGFDLYLKFYMPDLEAAALSDEDQLVLGQTLYDINISGFDPITSETGATAAIKIKASLPPQIIDIAGVDFVTSSDVEFRTDSVSNKFYDGFIVRDDFSDVKLDQIIVKYKEPGSTEFIVQSQYSYDSTNLSDAVTSVTYSDTISGQDWKGYKYTLKDSLKTYIQNMNQTLGEYSVTLISTTDNDLNPASATYTIKVSKNESNVTLTLNNNSVEYEMNSANTLPLYLPDGSTPTDGSYTWTEYLTYFVDVNDYGDVHNVSRFVKAESSNFTNIAEPGKFFMNYTYISPGLTDSKSVSVPVTVVLYDDLTVKAVADGQSLDGLTVYVDDGVLSPIVPLNYDSDLSGYPTFIKGSYSDPKNASYAIYYSGFPSGLKDVNGGVSDGYGNLTVDYSVEYGAESYTRARVLNFDPIKFEATASGDTDGIYSVSLYKVDTEDELIDSPIIQDKETPQSVFTFDKESGEGWYSDGGYYVSVQLIPGYQLSASSGFVQDSDNSLIWTSSPENLNSADVSFAFTVEQAPFVSGLVWVDSNKDSTMDVGEKLLSDVEVQLYNSTNDLIGTAKSLDDGYYYFYGMPEDDYYVKVIVPSGYRLSEFDVDQTVSKTNDNSSDVFTLDSSTPWKEAMYVGLYRTDNSGSGFGQAYVVASASGGTVLVESPEGEIREPGFTTPLDVIETKRTQFPWYLLILGLLVVIVCVGAAVMYQKSRGRV</sequence>
<gene>
    <name evidence="6" type="ORF">MmiHf6_02330</name>
</gene>
<evidence type="ECO:0000313" key="6">
    <source>
        <dbReference type="EMBL" id="WNY22939.1"/>
    </source>
</evidence>
<proteinExistence type="predicted"/>
<evidence type="ECO:0000256" key="3">
    <source>
        <dbReference type="ARBA" id="ARBA00022729"/>
    </source>
</evidence>
<evidence type="ECO:0000313" key="7">
    <source>
        <dbReference type="Proteomes" id="UP001302978"/>
    </source>
</evidence>
<evidence type="ECO:0000256" key="2">
    <source>
        <dbReference type="ARBA" id="ARBA00022525"/>
    </source>
</evidence>
<dbReference type="KEGG" id="mehf:MmiHf6_02330"/>
<evidence type="ECO:0000256" key="4">
    <source>
        <dbReference type="SAM" id="Phobius"/>
    </source>
</evidence>
<dbReference type="Pfam" id="PF17210">
    <property type="entry name" value="SdrD_B"/>
    <property type="match status" value="1"/>
</dbReference>
<organism evidence="6 7">
    <name type="scientific">Methanimicrococcus hongohii</name>
    <dbReference type="NCBI Taxonomy" id="3028295"/>
    <lineage>
        <taxon>Archaea</taxon>
        <taxon>Methanobacteriati</taxon>
        <taxon>Methanobacteriota</taxon>
        <taxon>Stenosarchaea group</taxon>
        <taxon>Methanomicrobia</taxon>
        <taxon>Methanosarcinales</taxon>
        <taxon>Methanosarcinaceae</taxon>
        <taxon>Methanimicrococcus</taxon>
    </lineage>
</organism>
<feature type="transmembrane region" description="Helical" evidence="4">
    <location>
        <begin position="1594"/>
        <end position="1616"/>
    </location>
</feature>
<dbReference type="InterPro" id="IPR033764">
    <property type="entry name" value="Sdr_B"/>
</dbReference>
<accession>A0AA96ZS19</accession>
<keyword evidence="7" id="KW-1185">Reference proteome</keyword>
<dbReference type="Proteomes" id="UP001302978">
    <property type="component" value="Chromosome"/>
</dbReference>
<feature type="domain" description="SD-repeat containing protein B" evidence="5">
    <location>
        <begin position="1440"/>
        <end position="1516"/>
    </location>
</feature>
<evidence type="ECO:0000256" key="1">
    <source>
        <dbReference type="ARBA" id="ARBA00004613"/>
    </source>
</evidence>
<name>A0AA96ZS19_9EURY</name>
<keyword evidence="4" id="KW-0472">Membrane</keyword>
<keyword evidence="2" id="KW-0964">Secreted</keyword>
<dbReference type="InterPro" id="IPR013783">
    <property type="entry name" value="Ig-like_fold"/>
</dbReference>
<keyword evidence="4" id="KW-0812">Transmembrane</keyword>
<comment type="subcellular location">
    <subcellularLocation>
        <location evidence="1">Secreted</location>
    </subcellularLocation>
</comment>
<evidence type="ECO:0000259" key="5">
    <source>
        <dbReference type="Pfam" id="PF17210"/>
    </source>
</evidence>
<dbReference type="Gene3D" id="2.60.40.10">
    <property type="entry name" value="Immunoglobulins"/>
    <property type="match status" value="1"/>
</dbReference>
<dbReference type="GO" id="GO:0005576">
    <property type="term" value="C:extracellular region"/>
    <property type="evidence" value="ECO:0007669"/>
    <property type="project" value="UniProtKB-SubCell"/>
</dbReference>
<protein>
    <recommendedName>
        <fullName evidence="5">SD-repeat containing protein B domain-containing protein</fullName>
    </recommendedName>
</protein>
<reference evidence="6 7" key="1">
    <citation type="submission" date="2023-07" db="EMBL/GenBank/DDBJ databases">
        <title>Closed genoem sequence of Methanomicrococcus sp. Hf6.</title>
        <authorList>
            <person name="Poehlein A."/>
            <person name="Protasov E."/>
            <person name="Platt K."/>
            <person name="Reeh H."/>
            <person name="Daniel R."/>
            <person name="Brune A."/>
        </authorList>
    </citation>
    <scope>NUCLEOTIDE SEQUENCE [LARGE SCALE GENOMIC DNA]</scope>
    <source>
        <strain evidence="6 7">Hf6</strain>
    </source>
</reference>
<dbReference type="SUPFAM" id="SSF117074">
    <property type="entry name" value="Hypothetical protein PA1324"/>
    <property type="match status" value="1"/>
</dbReference>